<feature type="region of interest" description="Disordered" evidence="1">
    <location>
        <begin position="55"/>
        <end position="86"/>
    </location>
</feature>
<proteinExistence type="predicted"/>
<evidence type="ECO:0000256" key="1">
    <source>
        <dbReference type="SAM" id="MobiDB-lite"/>
    </source>
</evidence>
<gene>
    <name evidence="2" type="ORF">CURHAP_LOCUS6837</name>
</gene>
<accession>A0A6J5TMH6</accession>
<organism evidence="2 3">
    <name type="scientific">Prunus armeniaca</name>
    <name type="common">Apricot</name>
    <name type="synonym">Armeniaca vulgaris</name>
    <dbReference type="NCBI Taxonomy" id="36596"/>
    <lineage>
        <taxon>Eukaryota</taxon>
        <taxon>Viridiplantae</taxon>
        <taxon>Streptophyta</taxon>
        <taxon>Embryophyta</taxon>
        <taxon>Tracheophyta</taxon>
        <taxon>Spermatophyta</taxon>
        <taxon>Magnoliopsida</taxon>
        <taxon>eudicotyledons</taxon>
        <taxon>Gunneridae</taxon>
        <taxon>Pentapetalae</taxon>
        <taxon>rosids</taxon>
        <taxon>fabids</taxon>
        <taxon>Rosales</taxon>
        <taxon>Rosaceae</taxon>
        <taxon>Amygdaloideae</taxon>
        <taxon>Amygdaleae</taxon>
        <taxon>Prunus</taxon>
    </lineage>
</organism>
<evidence type="ECO:0000313" key="2">
    <source>
        <dbReference type="EMBL" id="CAB4264872.1"/>
    </source>
</evidence>
<dbReference type="AlphaFoldDB" id="A0A6J5TMH6"/>
<evidence type="ECO:0000313" key="3">
    <source>
        <dbReference type="Proteomes" id="UP000507222"/>
    </source>
</evidence>
<sequence length="86" mass="9289">MECGHPRKGGESMPLAGDVTSCMQELSSNGLQAQASLEEGNNETFIVFEENGLERSDGKKKTGGVGRDCQGEKVTSRGHRSCEVEW</sequence>
<protein>
    <submittedName>
        <fullName evidence="2">Uncharacterized protein</fullName>
    </submittedName>
</protein>
<name>A0A6J5TMH6_PRUAR</name>
<feature type="compositionally biased region" description="Basic and acidic residues" evidence="1">
    <location>
        <begin position="69"/>
        <end position="86"/>
    </location>
</feature>
<dbReference type="EMBL" id="CAEKDK010000001">
    <property type="protein sequence ID" value="CAB4264872.1"/>
    <property type="molecule type" value="Genomic_DNA"/>
</dbReference>
<reference evidence="2 3" key="1">
    <citation type="submission" date="2020-05" db="EMBL/GenBank/DDBJ databases">
        <authorList>
            <person name="Campoy J."/>
            <person name="Schneeberger K."/>
            <person name="Spophaly S."/>
        </authorList>
    </citation>
    <scope>NUCLEOTIDE SEQUENCE [LARGE SCALE GENOMIC DNA]</scope>
    <source>
        <strain evidence="2">PruArmRojPasFocal</strain>
    </source>
</reference>
<dbReference type="Proteomes" id="UP000507222">
    <property type="component" value="Unassembled WGS sequence"/>
</dbReference>